<accession>A0A397CPE7</accession>
<dbReference type="EMBL" id="QUTC01006912">
    <property type="protein sequence ID" value="RHY49786.1"/>
    <property type="molecule type" value="Genomic_DNA"/>
</dbReference>
<sequence length="115" mass="12981">MEYTVKLTPLVASTEPLAQMLSELSAIDCNVRVQLLCKLVTQSFMERFHPPSRHLLMSPNHSFEDWTKDMPNQLAAQYQPLAHVTCYLCVCVPRVQPLECSTALISMKVLETTGD</sequence>
<evidence type="ECO:0000313" key="1">
    <source>
        <dbReference type="EMBL" id="RHY49786.1"/>
    </source>
</evidence>
<reference evidence="1 2" key="1">
    <citation type="submission" date="2018-08" db="EMBL/GenBank/DDBJ databases">
        <title>Aphanomyces genome sequencing and annotation.</title>
        <authorList>
            <person name="Minardi D."/>
            <person name="Oidtmann B."/>
            <person name="Van Der Giezen M."/>
            <person name="Studholme D.J."/>
        </authorList>
    </citation>
    <scope>NUCLEOTIDE SEQUENCE [LARGE SCALE GENOMIC DNA]</scope>
    <source>
        <strain evidence="1 2">SA</strain>
    </source>
</reference>
<dbReference type="AlphaFoldDB" id="A0A397CPE7"/>
<comment type="caution">
    <text evidence="1">The sequence shown here is derived from an EMBL/GenBank/DDBJ whole genome shotgun (WGS) entry which is preliminary data.</text>
</comment>
<gene>
    <name evidence="1" type="ORF">DYB38_009594</name>
</gene>
<proteinExistence type="predicted"/>
<protein>
    <submittedName>
        <fullName evidence="1">Uncharacterized protein</fullName>
    </submittedName>
</protein>
<dbReference type="Proteomes" id="UP000265716">
    <property type="component" value="Unassembled WGS sequence"/>
</dbReference>
<evidence type="ECO:0000313" key="2">
    <source>
        <dbReference type="Proteomes" id="UP000265716"/>
    </source>
</evidence>
<organism evidence="1 2">
    <name type="scientific">Aphanomyces astaci</name>
    <name type="common">Crayfish plague agent</name>
    <dbReference type="NCBI Taxonomy" id="112090"/>
    <lineage>
        <taxon>Eukaryota</taxon>
        <taxon>Sar</taxon>
        <taxon>Stramenopiles</taxon>
        <taxon>Oomycota</taxon>
        <taxon>Saprolegniomycetes</taxon>
        <taxon>Saprolegniales</taxon>
        <taxon>Verrucalvaceae</taxon>
        <taxon>Aphanomyces</taxon>
    </lineage>
</organism>
<name>A0A397CPE7_APHAT</name>